<feature type="chain" id="PRO_5041689578" description="Secreted protein" evidence="1">
    <location>
        <begin position="26"/>
        <end position="110"/>
    </location>
</feature>
<dbReference type="EMBL" id="BTGU01000091">
    <property type="protein sequence ID" value="GMN59781.1"/>
    <property type="molecule type" value="Genomic_DNA"/>
</dbReference>
<accession>A0AA88J2L2</accession>
<keyword evidence="1" id="KW-0732">Signal</keyword>
<protein>
    <recommendedName>
        <fullName evidence="4">Secreted protein</fullName>
    </recommendedName>
</protein>
<evidence type="ECO:0000313" key="2">
    <source>
        <dbReference type="EMBL" id="GMN59781.1"/>
    </source>
</evidence>
<dbReference type="Proteomes" id="UP001187192">
    <property type="component" value="Unassembled WGS sequence"/>
</dbReference>
<gene>
    <name evidence="2" type="ORF">TIFTF001_028874</name>
</gene>
<evidence type="ECO:0000313" key="3">
    <source>
        <dbReference type="Proteomes" id="UP001187192"/>
    </source>
</evidence>
<keyword evidence="3" id="KW-1185">Reference proteome</keyword>
<evidence type="ECO:0008006" key="4">
    <source>
        <dbReference type="Google" id="ProtNLM"/>
    </source>
</evidence>
<name>A0AA88J2L2_FICCA</name>
<organism evidence="2 3">
    <name type="scientific">Ficus carica</name>
    <name type="common">Common fig</name>
    <dbReference type="NCBI Taxonomy" id="3494"/>
    <lineage>
        <taxon>Eukaryota</taxon>
        <taxon>Viridiplantae</taxon>
        <taxon>Streptophyta</taxon>
        <taxon>Embryophyta</taxon>
        <taxon>Tracheophyta</taxon>
        <taxon>Spermatophyta</taxon>
        <taxon>Magnoliopsida</taxon>
        <taxon>eudicotyledons</taxon>
        <taxon>Gunneridae</taxon>
        <taxon>Pentapetalae</taxon>
        <taxon>rosids</taxon>
        <taxon>fabids</taxon>
        <taxon>Rosales</taxon>
        <taxon>Moraceae</taxon>
        <taxon>Ficeae</taxon>
        <taxon>Ficus</taxon>
    </lineage>
</organism>
<dbReference type="AlphaFoldDB" id="A0AA88J2L2"/>
<proteinExistence type="predicted"/>
<comment type="caution">
    <text evidence="2">The sequence shown here is derived from an EMBL/GenBank/DDBJ whole genome shotgun (WGS) entry which is preliminary data.</text>
</comment>
<evidence type="ECO:0000256" key="1">
    <source>
        <dbReference type="SAM" id="SignalP"/>
    </source>
</evidence>
<feature type="signal peptide" evidence="1">
    <location>
        <begin position="1"/>
        <end position="25"/>
    </location>
</feature>
<sequence>MPFRYSKHPLPLVSLSLSPLRAATAEATCASPSRRRTQDSRKSAALKPESFFCLSISIRSLAEVVMITSLKATTAKTFAASPSLSFQKPDAIANHRRVCSCSPAPLFSKL</sequence>
<reference evidence="2" key="1">
    <citation type="submission" date="2023-07" db="EMBL/GenBank/DDBJ databases">
        <title>draft genome sequence of fig (Ficus carica).</title>
        <authorList>
            <person name="Takahashi T."/>
            <person name="Nishimura K."/>
        </authorList>
    </citation>
    <scope>NUCLEOTIDE SEQUENCE</scope>
</reference>